<feature type="compositionally biased region" description="Acidic residues" evidence="1">
    <location>
        <begin position="300"/>
        <end position="311"/>
    </location>
</feature>
<protein>
    <submittedName>
        <fullName evidence="2">Uncharacterized protein</fullName>
    </submittedName>
</protein>
<accession>A0AAD3HKC6</accession>
<comment type="caution">
    <text evidence="2">The sequence shown here is derived from an EMBL/GenBank/DDBJ whole genome shotgun (WGS) entry which is preliminary data.</text>
</comment>
<evidence type="ECO:0000256" key="1">
    <source>
        <dbReference type="SAM" id="MobiDB-lite"/>
    </source>
</evidence>
<feature type="non-terminal residue" evidence="2">
    <location>
        <position position="325"/>
    </location>
</feature>
<feature type="region of interest" description="Disordered" evidence="1">
    <location>
        <begin position="280"/>
        <end position="325"/>
    </location>
</feature>
<reference evidence="2 3" key="1">
    <citation type="journal article" date="2021" name="Sci. Rep.">
        <title>Genome sequencing of the multicellular alga Astrephomene provides insights into convergent evolution of germ-soma differentiation.</title>
        <authorList>
            <person name="Yamashita S."/>
            <person name="Yamamoto K."/>
            <person name="Matsuzaki R."/>
            <person name="Suzuki S."/>
            <person name="Yamaguchi H."/>
            <person name="Hirooka S."/>
            <person name="Minakuchi Y."/>
            <person name="Miyagishima S."/>
            <person name="Kawachi M."/>
            <person name="Toyoda A."/>
            <person name="Nozaki H."/>
        </authorList>
    </citation>
    <scope>NUCLEOTIDE SEQUENCE [LARGE SCALE GENOMIC DNA]</scope>
    <source>
        <strain evidence="2 3">NIES-4017</strain>
    </source>
</reference>
<dbReference type="Proteomes" id="UP001054857">
    <property type="component" value="Unassembled WGS sequence"/>
</dbReference>
<dbReference type="EMBL" id="BMAR01000005">
    <property type="protein sequence ID" value="GFR43535.1"/>
    <property type="molecule type" value="Genomic_DNA"/>
</dbReference>
<dbReference type="AlphaFoldDB" id="A0AAD3HKC6"/>
<evidence type="ECO:0000313" key="2">
    <source>
        <dbReference type="EMBL" id="GFR43535.1"/>
    </source>
</evidence>
<organism evidence="2 3">
    <name type="scientific">Astrephomene gubernaculifera</name>
    <dbReference type="NCBI Taxonomy" id="47775"/>
    <lineage>
        <taxon>Eukaryota</taxon>
        <taxon>Viridiplantae</taxon>
        <taxon>Chlorophyta</taxon>
        <taxon>core chlorophytes</taxon>
        <taxon>Chlorophyceae</taxon>
        <taxon>CS clade</taxon>
        <taxon>Chlamydomonadales</taxon>
        <taxon>Astrephomenaceae</taxon>
        <taxon>Astrephomene</taxon>
    </lineage>
</organism>
<keyword evidence="3" id="KW-1185">Reference proteome</keyword>
<name>A0AAD3HKC6_9CHLO</name>
<evidence type="ECO:0000313" key="3">
    <source>
        <dbReference type="Proteomes" id="UP001054857"/>
    </source>
</evidence>
<proteinExistence type="predicted"/>
<gene>
    <name evidence="2" type="ORF">Agub_g4413</name>
</gene>
<sequence>QQLDGGPLAGAAAAAVAPFASSMSTIAEQARWVLRLLSGAAGAVLLLRRALAKQQREEEDRRALLAIQRQLEQLAAQQRVIMQHVIGKVPATQLVGGCGGGATGGQGTSRYNADTVAVLALPTLNAGAVNSGQALRIPAPLSLLGNTHRSDCSGLVHGGEDQGPTTIHQDLVVQSIQQAFGGVHEPIAVPPCPEPIMASPGAPRGQESLEVPVPGASALTCKPAGGPHPLMDDALDAACCALLQRGMQGGHPRDGAPAPAAAGSSAAVAGLVAQQGAGLLAVGTSQEQRASSTKRKREEEEVTEAPQEGEDSQSHQVRSKCRRDE</sequence>